<dbReference type="PANTHER" id="PTHR43327">
    <property type="entry name" value="STOMATIN-LIKE PROTEIN 2, MITOCHONDRIAL"/>
    <property type="match status" value="1"/>
</dbReference>
<dbReference type="InterPro" id="IPR036013">
    <property type="entry name" value="Band_7/SPFH_dom_sf"/>
</dbReference>
<evidence type="ECO:0000313" key="10">
    <source>
        <dbReference type="Proteomes" id="UP000281975"/>
    </source>
</evidence>
<organism evidence="9 10">
    <name type="scientific">Kushneria sinocarnis</name>
    <dbReference type="NCBI Taxonomy" id="595502"/>
    <lineage>
        <taxon>Bacteria</taxon>
        <taxon>Pseudomonadati</taxon>
        <taxon>Pseudomonadota</taxon>
        <taxon>Gammaproteobacteria</taxon>
        <taxon>Oceanospirillales</taxon>
        <taxon>Halomonadaceae</taxon>
        <taxon>Kushneria</taxon>
    </lineage>
</organism>
<accession>A0A420WT79</accession>
<evidence type="ECO:0000256" key="7">
    <source>
        <dbReference type="SAM" id="MobiDB-lite"/>
    </source>
</evidence>
<dbReference type="OrthoDB" id="9779595at2"/>
<dbReference type="InterPro" id="IPR001107">
    <property type="entry name" value="Band_7"/>
</dbReference>
<dbReference type="Pfam" id="PF12221">
    <property type="entry name" value="HflK_N"/>
    <property type="match status" value="1"/>
</dbReference>
<evidence type="ECO:0000313" key="9">
    <source>
        <dbReference type="EMBL" id="RKQ96303.1"/>
    </source>
</evidence>
<dbReference type="SUPFAM" id="SSF117892">
    <property type="entry name" value="Band 7/SPFH domain"/>
    <property type="match status" value="1"/>
</dbReference>
<feature type="transmembrane region" description="Helical" evidence="6">
    <location>
        <begin position="76"/>
        <end position="98"/>
    </location>
</feature>
<dbReference type="AlphaFoldDB" id="A0A420WT79"/>
<feature type="domain" description="Band 7" evidence="8">
    <location>
        <begin position="93"/>
        <end position="253"/>
    </location>
</feature>
<dbReference type="InterPro" id="IPR050710">
    <property type="entry name" value="Band7/mec-2_domain"/>
</dbReference>
<comment type="subcellular location">
    <subcellularLocation>
        <location evidence="1">Membrane</location>
        <topology evidence="1">Single-pass membrane protein</topology>
    </subcellularLocation>
</comment>
<reference evidence="9 10" key="1">
    <citation type="submission" date="2018-10" db="EMBL/GenBank/DDBJ databases">
        <title>Genomic Encyclopedia of Type Strains, Phase IV (KMG-IV): sequencing the most valuable type-strain genomes for metagenomic binning, comparative biology and taxonomic classification.</title>
        <authorList>
            <person name="Goeker M."/>
        </authorList>
    </citation>
    <scope>NUCLEOTIDE SEQUENCE [LARGE SCALE GENOMIC DNA]</scope>
    <source>
        <strain evidence="9 10">DSM 23229</strain>
    </source>
</reference>
<keyword evidence="5 6" id="KW-0472">Membrane</keyword>
<dbReference type="PRINTS" id="PR00721">
    <property type="entry name" value="STOMATIN"/>
</dbReference>
<dbReference type="Pfam" id="PF01145">
    <property type="entry name" value="Band_7"/>
    <property type="match status" value="1"/>
</dbReference>
<feature type="compositionally biased region" description="Low complexity" evidence="7">
    <location>
        <begin position="355"/>
        <end position="370"/>
    </location>
</feature>
<dbReference type="InterPro" id="IPR010201">
    <property type="entry name" value="HflK"/>
</dbReference>
<comment type="subunit">
    <text evidence="6">HflC and HflK may interact to form a multimeric complex.</text>
</comment>
<dbReference type="InterPro" id="IPR020980">
    <property type="entry name" value="Membrane_HflK_N"/>
</dbReference>
<feature type="compositionally biased region" description="Gly residues" evidence="7">
    <location>
        <begin position="17"/>
        <end position="29"/>
    </location>
</feature>
<sequence length="401" mass="43792">MAWNEPGGNNNQQDPWSGGGRGGGGGGNNQGPPDLDELLRKLKNRLNGLLGQQQRPQRSNGSDGGNGDGGGRRSTLLLPLIVVVVALVVWAGSGFYLVDQSERGVVLRFGKYLNTVGPGLHWNPPLVDNVHRVNVTQVRSLSQTDSMLTKDENIVKVQLSSQYLVSDPRNYVLNVRSPEVSMQNAMDSALRHVIGSTEMNDILTSGRELVASQVTERLQSYLDSYHIGLQLQTVNVESTSPPDQVQDAFDDVIKAREERQRTINQAMAYENAVMPAAQGRAQRIKEEAQGYKESVVAQAQGDANRFTSLTREYEKAPEVTRERLYLETVSNVLGNTRKALVDPGSDNSVTVLPLGQLQSSGGNGTGSSSQAMDDQQVDQLTRRIAEQIATQSRQNSLREGR</sequence>
<dbReference type="EMBL" id="RBIN01000009">
    <property type="protein sequence ID" value="RKQ96303.1"/>
    <property type="molecule type" value="Genomic_DNA"/>
</dbReference>
<evidence type="ECO:0000256" key="1">
    <source>
        <dbReference type="ARBA" id="ARBA00004167"/>
    </source>
</evidence>
<keyword evidence="4 6" id="KW-1133">Transmembrane helix</keyword>
<name>A0A420WT79_9GAMM</name>
<dbReference type="PANTHER" id="PTHR43327:SF2">
    <property type="entry name" value="MODULATOR OF FTSH PROTEASE HFLK"/>
    <property type="match status" value="1"/>
</dbReference>
<proteinExistence type="inferred from homology"/>
<dbReference type="GO" id="GO:0016020">
    <property type="term" value="C:membrane"/>
    <property type="evidence" value="ECO:0007669"/>
    <property type="project" value="UniProtKB-SubCell"/>
</dbReference>
<dbReference type="CDD" id="cd03404">
    <property type="entry name" value="SPFH_HflK"/>
    <property type="match status" value="1"/>
</dbReference>
<feature type="region of interest" description="Disordered" evidence="7">
    <location>
        <begin position="355"/>
        <end position="376"/>
    </location>
</feature>
<keyword evidence="10" id="KW-1185">Reference proteome</keyword>
<keyword evidence="9" id="KW-0378">Hydrolase</keyword>
<dbReference type="InterPro" id="IPR001972">
    <property type="entry name" value="Stomatin_HflK_fam"/>
</dbReference>
<comment type="function">
    <text evidence="6">HflC and HflK could encode or regulate a protease.</text>
</comment>
<dbReference type="GO" id="GO:0006508">
    <property type="term" value="P:proteolysis"/>
    <property type="evidence" value="ECO:0007669"/>
    <property type="project" value="UniProtKB-KW"/>
</dbReference>
<keyword evidence="3 6" id="KW-0812">Transmembrane</keyword>
<protein>
    <recommendedName>
        <fullName evidence="6">Protein HflK</fullName>
    </recommendedName>
</protein>
<feature type="region of interest" description="Disordered" evidence="7">
    <location>
        <begin position="1"/>
        <end position="70"/>
    </location>
</feature>
<dbReference type="Gene3D" id="3.30.479.30">
    <property type="entry name" value="Band 7 domain"/>
    <property type="match status" value="1"/>
</dbReference>
<evidence type="ECO:0000256" key="6">
    <source>
        <dbReference type="RuleBase" id="RU364113"/>
    </source>
</evidence>
<gene>
    <name evidence="9" type="ORF">C7446_2895</name>
</gene>
<comment type="caution">
    <text evidence="9">The sequence shown here is derived from an EMBL/GenBank/DDBJ whole genome shotgun (WGS) entry which is preliminary data.</text>
</comment>
<dbReference type="Proteomes" id="UP000281975">
    <property type="component" value="Unassembled WGS sequence"/>
</dbReference>
<dbReference type="GO" id="GO:0008233">
    <property type="term" value="F:peptidase activity"/>
    <property type="evidence" value="ECO:0007669"/>
    <property type="project" value="UniProtKB-KW"/>
</dbReference>
<evidence type="ECO:0000256" key="2">
    <source>
        <dbReference type="ARBA" id="ARBA00006971"/>
    </source>
</evidence>
<evidence type="ECO:0000259" key="8">
    <source>
        <dbReference type="SMART" id="SM00244"/>
    </source>
</evidence>
<dbReference type="RefSeq" id="WP_121173803.1">
    <property type="nucleotide sequence ID" value="NZ_RBIN01000009.1"/>
</dbReference>
<dbReference type="SMART" id="SM00244">
    <property type="entry name" value="PHB"/>
    <property type="match status" value="1"/>
</dbReference>
<comment type="similarity">
    <text evidence="2 6">Belongs to the band 7/mec-2 family. HflK subfamily.</text>
</comment>
<keyword evidence="9" id="KW-0645">Protease</keyword>
<feature type="compositionally biased region" description="Low complexity" evidence="7">
    <location>
        <begin position="45"/>
        <end position="61"/>
    </location>
</feature>
<evidence type="ECO:0000256" key="4">
    <source>
        <dbReference type="ARBA" id="ARBA00022989"/>
    </source>
</evidence>
<evidence type="ECO:0000256" key="3">
    <source>
        <dbReference type="ARBA" id="ARBA00022692"/>
    </source>
</evidence>
<dbReference type="NCBIfam" id="TIGR01933">
    <property type="entry name" value="hflK"/>
    <property type="match status" value="1"/>
</dbReference>
<evidence type="ECO:0000256" key="5">
    <source>
        <dbReference type="ARBA" id="ARBA00023136"/>
    </source>
</evidence>